<proteinExistence type="predicted"/>
<dbReference type="Gene3D" id="2.60.40.3440">
    <property type="match status" value="1"/>
</dbReference>
<dbReference type="InterPro" id="IPR006626">
    <property type="entry name" value="PbH1"/>
</dbReference>
<gene>
    <name evidence="3" type="ORF">IC229_28425</name>
</gene>
<dbReference type="EMBL" id="JACWZY010000034">
    <property type="protein sequence ID" value="MBD2704598.1"/>
    <property type="molecule type" value="Genomic_DNA"/>
</dbReference>
<evidence type="ECO:0000256" key="2">
    <source>
        <dbReference type="SAM" id="SignalP"/>
    </source>
</evidence>
<accession>A0A926Y4I5</accession>
<feature type="signal peptide" evidence="2">
    <location>
        <begin position="1"/>
        <end position="22"/>
    </location>
</feature>
<dbReference type="Pfam" id="PF17963">
    <property type="entry name" value="Big_9"/>
    <property type="match status" value="1"/>
</dbReference>
<feature type="chain" id="PRO_5037160774" evidence="2">
    <location>
        <begin position="23"/>
        <end position="1177"/>
    </location>
</feature>
<dbReference type="RefSeq" id="WP_190891301.1">
    <property type="nucleotide sequence ID" value="NZ_JACWZY010000034.1"/>
</dbReference>
<feature type="region of interest" description="Disordered" evidence="1">
    <location>
        <begin position="1156"/>
        <end position="1177"/>
    </location>
</feature>
<comment type="caution">
    <text evidence="3">The sequence shown here is derived from an EMBL/GenBank/DDBJ whole genome shotgun (WGS) entry which is preliminary data.</text>
</comment>
<feature type="compositionally biased region" description="Low complexity" evidence="1">
    <location>
        <begin position="1159"/>
        <end position="1177"/>
    </location>
</feature>
<dbReference type="AlphaFoldDB" id="A0A926Y4I5"/>
<keyword evidence="2" id="KW-0732">Signal</keyword>
<feature type="region of interest" description="Disordered" evidence="1">
    <location>
        <begin position="729"/>
        <end position="752"/>
    </location>
</feature>
<evidence type="ECO:0000313" key="3">
    <source>
        <dbReference type="EMBL" id="MBD2704598.1"/>
    </source>
</evidence>
<evidence type="ECO:0000313" key="4">
    <source>
        <dbReference type="Proteomes" id="UP000598820"/>
    </source>
</evidence>
<dbReference type="SMART" id="SM00710">
    <property type="entry name" value="PbH1"/>
    <property type="match status" value="8"/>
</dbReference>
<name>A0A926Y4I5_9BACT</name>
<evidence type="ECO:0000256" key="1">
    <source>
        <dbReference type="SAM" id="MobiDB-lite"/>
    </source>
</evidence>
<dbReference type="Proteomes" id="UP000598820">
    <property type="component" value="Unassembled WGS sequence"/>
</dbReference>
<keyword evidence="4" id="KW-1185">Reference proteome</keyword>
<reference evidence="3" key="1">
    <citation type="submission" date="2020-09" db="EMBL/GenBank/DDBJ databases">
        <authorList>
            <person name="Kim M.K."/>
        </authorList>
    </citation>
    <scope>NUCLEOTIDE SEQUENCE</scope>
    <source>
        <strain evidence="3">BT702</strain>
    </source>
</reference>
<protein>
    <submittedName>
        <fullName evidence="3">Ig-like domain-containing protein</fullName>
    </submittedName>
</protein>
<organism evidence="3 4">
    <name type="scientific">Spirosoma profusum</name>
    <dbReference type="NCBI Taxonomy" id="2771354"/>
    <lineage>
        <taxon>Bacteria</taxon>
        <taxon>Pseudomonadati</taxon>
        <taxon>Bacteroidota</taxon>
        <taxon>Cytophagia</taxon>
        <taxon>Cytophagales</taxon>
        <taxon>Cytophagaceae</taxon>
        <taxon>Spirosoma</taxon>
    </lineage>
</organism>
<sequence length="1177" mass="116721">MRKLLLCLFGLGCLLLAVSANAQTPVISSTLSVSLTGDANSNGQTNPAEQLSYSLVITNTGLGSAIGVNLTMPAPANTTLVTGSLKTSALARPDSYTTLISGPLNATTVLTNDFGLPTKTVLSFGPLATPGSVVANGTNTASSDQGATVVMQTNGSFTYTPTGSFVGYDKFGYTATTTTPPDDAATVTVGVGTPVTAQANFYTITGNVTNTQLAPGVLGNDTGDQRVVTAVNGNTANVGVAVTTAQSGTVNVGADGSFLYDPPAGYEGPDSFTYTANNGLNLPSSAVVSLTIVGMIWFVNSGAGSNGIGTLAKPFSSLASFQSVNNGNDNNPAAGDNIFLYTGSYSGGVTLLNNQKLIGQGAKASLASITGITLAPGSAALPPTNLADPNLTNASGNSVSLASGNTVRGLTIGSSSVNALVGSSFGSLTVADLTINTAGRALALTTGAVSGSFDSVSSTAGSNNIALTTVTGSFSINAGVLSGASATSFSINGGSVSVTYSGNLSQANNAPMVNVVGGHSGTLLFQTGTLNATNGTGLQFDNADGTYTFNGTTTLNGSDAGIDIVNGSGGTFTFGSNTSITNPSGIAYREDSSTPGVSYNGTIIKTNNANIAVDINAKSGGTTVFGGAITASTTTSNAIDLTNTGGTVSFTGGSLTLTTTSGIGFNATGGFTVNVTGSGNRISSGTGTALNVSNTTIGASGLTFHSISANGGSSGLVLNNTGSSGGLTITGDGASDPNNNTKGRTTAKSGGGTLALGSGGTINNSSGISISLTNTGPVFLYNMVLQNGSTDGVKATSVASMLVDNTKISGFANGHGLQASSSTNIHFQHAEIGNNATTLATGGSDIWNVQLDNVTGSTTIKNSFFNISLESVFNVKNNSGILSLTSTNSNFSGATAGTGLGLFPYGSATIIAHIQNSTIATNSARGIQSATETGGSGSLSLNVNNCTFINNYVSIDNAHGSSGTNSFSVTDNNCQTNVASSAMAISINRLGSPTFSNFGLFSGTVSRNIIGTAGIADSGSSAGDGITVKTNGNGGSIRISILNNTIREYGQHGIGLFARDATTGHLFEARVEGNNIANGKASLSLDGINVTLGALNTDVLTICLNILSNTVANAVRNGIRVRSSGLPAANATLTLPAYDTTGAAYFANRNPAATGAGGNTSFSNSSGTTTAGNCTTP</sequence>